<accession>A0ACB7C996</accession>
<evidence type="ECO:0000313" key="1">
    <source>
        <dbReference type="EMBL" id="KAG4304269.1"/>
    </source>
</evidence>
<keyword evidence="2" id="KW-1185">Reference proteome</keyword>
<dbReference type="EMBL" id="JABTEG010000009">
    <property type="protein sequence ID" value="KAG4304269.1"/>
    <property type="molecule type" value="Genomic_DNA"/>
</dbReference>
<gene>
    <name evidence="1" type="ORF">PORY_002244</name>
</gene>
<reference evidence="1 2" key="1">
    <citation type="journal article" date="2021" name="Commun. Biol.">
        <title>Genomic insights into the host specific adaptation of the Pneumocystis genus.</title>
        <authorList>
            <person name="Cisse O.H."/>
            <person name="Ma L."/>
            <person name="Dekker J.P."/>
            <person name="Khil P.P."/>
            <person name="Youn J.-H."/>
            <person name="Brenchley J.M."/>
            <person name="Blair R."/>
            <person name="Pahar B."/>
            <person name="Chabe M."/>
            <person name="Van Rompay K.K.A."/>
            <person name="Keesler R."/>
            <person name="Sukura A."/>
            <person name="Hirsch V."/>
            <person name="Kutty G."/>
            <person name="Liu Y."/>
            <person name="Peng L."/>
            <person name="Chen J."/>
            <person name="Song J."/>
            <person name="Weissenbacher-Lang C."/>
            <person name="Xu J."/>
            <person name="Upham N.S."/>
            <person name="Stajich J.E."/>
            <person name="Cuomo C.A."/>
            <person name="Cushion M.T."/>
            <person name="Kovacs J.A."/>
        </authorList>
    </citation>
    <scope>NUCLEOTIDE SEQUENCE [LARGE SCALE GENOMIC DNA]</scope>
    <source>
        <strain evidence="1 2">RABM</strain>
    </source>
</reference>
<proteinExistence type="predicted"/>
<dbReference type="Proteomes" id="UP000768646">
    <property type="component" value="Unassembled WGS sequence"/>
</dbReference>
<sequence>MKRIVVCSSWIASSVFHRTKNSSCAFKRMLSRMRAGIKRISLDILEHKRVLPSLCKVRFLILFTEYFLFSAIYVFCLSILPYTGFIKLFIVLLMILLLAFPVTRSFFHPSLPIASWLILFYACRFIPLSIRPRIWVTVLPTLENIVYGSSLSSLLSKHTYFFLDILAWIPYGIIHFGAPFLTSIIIYLFSPPGTLPIFAKSFGYLNLIGVIIQLMFPCSPPWYENVYGNQPANYTMEGSAGGLARIDGFFGMKLYTSTFPASPLVFGAFPSLHAGHAMLEALFLTYVFPKTTPYFVLYVLWLWWCTMYLTHHYFVDLIGGSCLAAFIFYIARHNYLPHIQPGNLFRWDYYYTLFNLSEMENHELSISRNSFDQYKPIQDNAPNKNFHNDHIFSSDSFFTYSCTNKLLNKSYSMSTIWDEEIVDYINTPSSIYDTETMEGIDIVIK</sequence>
<evidence type="ECO:0000313" key="2">
    <source>
        <dbReference type="Proteomes" id="UP000768646"/>
    </source>
</evidence>
<comment type="caution">
    <text evidence="1">The sequence shown here is derived from an EMBL/GenBank/DDBJ whole genome shotgun (WGS) entry which is preliminary data.</text>
</comment>
<protein>
    <submittedName>
        <fullName evidence="1">Uncharacterized protein</fullName>
    </submittedName>
</protein>
<name>A0ACB7C996_9ASCO</name>
<organism evidence="1 2">
    <name type="scientific">Pneumocystis oryctolagi</name>
    <dbReference type="NCBI Taxonomy" id="42067"/>
    <lineage>
        <taxon>Eukaryota</taxon>
        <taxon>Fungi</taxon>
        <taxon>Dikarya</taxon>
        <taxon>Ascomycota</taxon>
        <taxon>Taphrinomycotina</taxon>
        <taxon>Pneumocystomycetes</taxon>
        <taxon>Pneumocystaceae</taxon>
        <taxon>Pneumocystis</taxon>
    </lineage>
</organism>